<dbReference type="Pfam" id="PF01261">
    <property type="entry name" value="AP_endonuc_2"/>
    <property type="match status" value="1"/>
</dbReference>
<evidence type="ECO:0000313" key="3">
    <source>
        <dbReference type="Proteomes" id="UP000198703"/>
    </source>
</evidence>
<feature type="domain" description="Xylose isomerase-like TIM barrel" evidence="1">
    <location>
        <begin position="65"/>
        <end position="262"/>
    </location>
</feature>
<dbReference type="SUPFAM" id="SSF51658">
    <property type="entry name" value="Xylose isomerase-like"/>
    <property type="match status" value="1"/>
</dbReference>
<dbReference type="PANTHER" id="PTHR12110">
    <property type="entry name" value="HYDROXYPYRUVATE ISOMERASE"/>
    <property type="match status" value="1"/>
</dbReference>
<sequence>MTTNRPRPTLGACMPLADAPAHLDWLTEGGRSLELQDFVEADLLNGDWRGRVAEARALLGGWQGRLGLHGPFWGFTIATQDPDVRAVVARRMDQALDAADALGADQIVIHSPYTTWDHNNLDMAGAPRAQVIDRVHACIGAAVKRAEALGVVFVIENIEDKDPRDRLSLAQSFGSPAVKLSIDTGHAHYAHVATGAPPVDYYVRAAGDMLAHVHLQDADGYADRHWAPGMGTVNFAAIFAALAETGAEPRLNLELRDTSEIAPAAARLAAMGVAV</sequence>
<organism evidence="2 3">
    <name type="scientific">Rubrimonas cliftonensis</name>
    <dbReference type="NCBI Taxonomy" id="89524"/>
    <lineage>
        <taxon>Bacteria</taxon>
        <taxon>Pseudomonadati</taxon>
        <taxon>Pseudomonadota</taxon>
        <taxon>Alphaproteobacteria</taxon>
        <taxon>Rhodobacterales</taxon>
        <taxon>Paracoccaceae</taxon>
        <taxon>Rubrimonas</taxon>
    </lineage>
</organism>
<dbReference type="InterPro" id="IPR050312">
    <property type="entry name" value="IolE/XylAMocC-like"/>
</dbReference>
<gene>
    <name evidence="2" type="ORF">SAMN05444370_107134</name>
</gene>
<dbReference type="RefSeq" id="WP_093254104.1">
    <property type="nucleotide sequence ID" value="NZ_FNQM01000007.1"/>
</dbReference>
<protein>
    <submittedName>
        <fullName evidence="2">Sugar phosphate isomerase/epimerase</fullName>
    </submittedName>
</protein>
<evidence type="ECO:0000313" key="2">
    <source>
        <dbReference type="EMBL" id="SEA61177.1"/>
    </source>
</evidence>
<dbReference type="EMBL" id="FNQM01000007">
    <property type="protein sequence ID" value="SEA61177.1"/>
    <property type="molecule type" value="Genomic_DNA"/>
</dbReference>
<proteinExistence type="predicted"/>
<keyword evidence="3" id="KW-1185">Reference proteome</keyword>
<keyword evidence="2" id="KW-0413">Isomerase</keyword>
<dbReference type="AlphaFoldDB" id="A0A1H4CLD9"/>
<dbReference type="PANTHER" id="PTHR12110:SF53">
    <property type="entry name" value="BLR5974 PROTEIN"/>
    <property type="match status" value="1"/>
</dbReference>
<dbReference type="InterPro" id="IPR036237">
    <property type="entry name" value="Xyl_isomerase-like_sf"/>
</dbReference>
<evidence type="ECO:0000259" key="1">
    <source>
        <dbReference type="Pfam" id="PF01261"/>
    </source>
</evidence>
<accession>A0A1H4CLD9</accession>
<name>A0A1H4CLD9_9RHOB</name>
<reference evidence="2 3" key="1">
    <citation type="submission" date="2016-10" db="EMBL/GenBank/DDBJ databases">
        <authorList>
            <person name="de Groot N.N."/>
        </authorList>
    </citation>
    <scope>NUCLEOTIDE SEQUENCE [LARGE SCALE GENOMIC DNA]</scope>
    <source>
        <strain evidence="2 3">DSM 15345</strain>
    </source>
</reference>
<dbReference type="OrthoDB" id="7245925at2"/>
<dbReference type="GO" id="GO:0016853">
    <property type="term" value="F:isomerase activity"/>
    <property type="evidence" value="ECO:0007669"/>
    <property type="project" value="UniProtKB-KW"/>
</dbReference>
<dbReference type="Proteomes" id="UP000198703">
    <property type="component" value="Unassembled WGS sequence"/>
</dbReference>
<dbReference type="InterPro" id="IPR013022">
    <property type="entry name" value="Xyl_isomerase-like_TIM-brl"/>
</dbReference>
<dbReference type="STRING" id="89524.SAMN05444370_107134"/>
<dbReference type="Gene3D" id="3.20.20.150">
    <property type="entry name" value="Divalent-metal-dependent TIM barrel enzymes"/>
    <property type="match status" value="1"/>
</dbReference>